<dbReference type="InterPro" id="IPR050121">
    <property type="entry name" value="Cytochrome_P450_monoxygenase"/>
</dbReference>
<dbReference type="Proteomes" id="UP000700596">
    <property type="component" value="Unassembled WGS sequence"/>
</dbReference>
<keyword evidence="5" id="KW-0503">Monooxygenase</keyword>
<comment type="cofactor">
    <cofactor evidence="1 4">
        <name>heme</name>
        <dbReference type="ChEBI" id="CHEBI:30413"/>
    </cofactor>
</comment>
<keyword evidence="4 5" id="KW-0349">Heme</keyword>
<dbReference type="Gene3D" id="1.10.630.10">
    <property type="entry name" value="Cytochrome P450"/>
    <property type="match status" value="1"/>
</dbReference>
<dbReference type="PRINTS" id="PR00463">
    <property type="entry name" value="EP450I"/>
</dbReference>
<dbReference type="InterPro" id="IPR001128">
    <property type="entry name" value="Cyt_P450"/>
</dbReference>
<dbReference type="PRINTS" id="PR00385">
    <property type="entry name" value="P450"/>
</dbReference>
<dbReference type="CDD" id="cd11058">
    <property type="entry name" value="CYP60B-like"/>
    <property type="match status" value="1"/>
</dbReference>
<dbReference type="OrthoDB" id="1470350at2759"/>
<protein>
    <submittedName>
        <fullName evidence="6">Cytochrome P450</fullName>
    </submittedName>
</protein>
<accession>A0A9P9IA29</accession>
<dbReference type="GO" id="GO:0020037">
    <property type="term" value="F:heme binding"/>
    <property type="evidence" value="ECO:0007669"/>
    <property type="project" value="InterPro"/>
</dbReference>
<dbReference type="InterPro" id="IPR002401">
    <property type="entry name" value="Cyt_P450_E_grp-I"/>
</dbReference>
<organism evidence="6 7">
    <name type="scientific">Dendryphion nanum</name>
    <dbReference type="NCBI Taxonomy" id="256645"/>
    <lineage>
        <taxon>Eukaryota</taxon>
        <taxon>Fungi</taxon>
        <taxon>Dikarya</taxon>
        <taxon>Ascomycota</taxon>
        <taxon>Pezizomycotina</taxon>
        <taxon>Dothideomycetes</taxon>
        <taxon>Pleosporomycetidae</taxon>
        <taxon>Pleosporales</taxon>
        <taxon>Torulaceae</taxon>
        <taxon>Dendryphion</taxon>
    </lineage>
</organism>
<comment type="similarity">
    <text evidence="5">Belongs to the cytochrome P450 family.</text>
</comment>
<name>A0A9P9IA29_9PLEO</name>
<dbReference type="InterPro" id="IPR036396">
    <property type="entry name" value="Cyt_P450_sf"/>
</dbReference>
<keyword evidence="2 4" id="KW-0479">Metal-binding</keyword>
<keyword evidence="7" id="KW-1185">Reference proteome</keyword>
<evidence type="ECO:0000313" key="7">
    <source>
        <dbReference type="Proteomes" id="UP000700596"/>
    </source>
</evidence>
<evidence type="ECO:0000256" key="3">
    <source>
        <dbReference type="ARBA" id="ARBA00023004"/>
    </source>
</evidence>
<feature type="binding site" description="axial binding residue" evidence="4">
    <location>
        <position position="453"/>
    </location>
    <ligand>
        <name>heme</name>
        <dbReference type="ChEBI" id="CHEBI:30413"/>
    </ligand>
    <ligandPart>
        <name>Fe</name>
        <dbReference type="ChEBI" id="CHEBI:18248"/>
    </ligandPart>
</feature>
<evidence type="ECO:0000256" key="4">
    <source>
        <dbReference type="PIRSR" id="PIRSR602401-1"/>
    </source>
</evidence>
<dbReference type="EMBL" id="JAGMWT010000018">
    <property type="protein sequence ID" value="KAH7113718.1"/>
    <property type="molecule type" value="Genomic_DNA"/>
</dbReference>
<dbReference type="InterPro" id="IPR017972">
    <property type="entry name" value="Cyt_P450_CS"/>
</dbReference>
<evidence type="ECO:0000256" key="2">
    <source>
        <dbReference type="ARBA" id="ARBA00022723"/>
    </source>
</evidence>
<dbReference type="PANTHER" id="PTHR24305">
    <property type="entry name" value="CYTOCHROME P450"/>
    <property type="match status" value="1"/>
</dbReference>
<reference evidence="6" key="1">
    <citation type="journal article" date="2021" name="Nat. Commun.">
        <title>Genetic determinants of endophytism in the Arabidopsis root mycobiome.</title>
        <authorList>
            <person name="Mesny F."/>
            <person name="Miyauchi S."/>
            <person name="Thiergart T."/>
            <person name="Pickel B."/>
            <person name="Atanasova L."/>
            <person name="Karlsson M."/>
            <person name="Huettel B."/>
            <person name="Barry K.W."/>
            <person name="Haridas S."/>
            <person name="Chen C."/>
            <person name="Bauer D."/>
            <person name="Andreopoulos W."/>
            <person name="Pangilinan J."/>
            <person name="LaButti K."/>
            <person name="Riley R."/>
            <person name="Lipzen A."/>
            <person name="Clum A."/>
            <person name="Drula E."/>
            <person name="Henrissat B."/>
            <person name="Kohler A."/>
            <person name="Grigoriev I.V."/>
            <person name="Martin F.M."/>
            <person name="Hacquard S."/>
        </authorList>
    </citation>
    <scope>NUCLEOTIDE SEQUENCE</scope>
    <source>
        <strain evidence="6">MPI-CAGE-CH-0243</strain>
    </source>
</reference>
<dbReference type="GO" id="GO:0004497">
    <property type="term" value="F:monooxygenase activity"/>
    <property type="evidence" value="ECO:0007669"/>
    <property type="project" value="UniProtKB-KW"/>
</dbReference>
<evidence type="ECO:0000313" key="6">
    <source>
        <dbReference type="EMBL" id="KAH7113718.1"/>
    </source>
</evidence>
<dbReference type="Pfam" id="PF00067">
    <property type="entry name" value="p450"/>
    <property type="match status" value="1"/>
</dbReference>
<evidence type="ECO:0000256" key="1">
    <source>
        <dbReference type="ARBA" id="ARBA00001971"/>
    </source>
</evidence>
<dbReference type="AlphaFoldDB" id="A0A9P9IA29"/>
<dbReference type="PROSITE" id="PS00086">
    <property type="entry name" value="CYTOCHROME_P450"/>
    <property type="match status" value="1"/>
</dbReference>
<dbReference type="GO" id="GO:0005506">
    <property type="term" value="F:iron ion binding"/>
    <property type="evidence" value="ECO:0007669"/>
    <property type="project" value="InterPro"/>
</dbReference>
<keyword evidence="5" id="KW-0560">Oxidoreductase</keyword>
<sequence>MPAVMDALKDPELLVLPQLSVLTPKKSLLIGLALAIIAYRYYRHTQHPLYKFPGPRSAAWSNVLHCYYYIQGRQPFKLLQLHNQYGSVVRTAPNDLSFNTAGAFRDIYNFRPGHETFIKSDWYDGGVFADKAHSIVSEREPGKHGHMRKYLSHAFSDKSLKAQEPLINEVVNEFVSQLDVHGSKKGGIDIVVWFNLATFDIIGSLAFGESFGGVKSGEVHPWISRIITAIGQSALADAFKRFPAFATTFKWLFPKAIEKMLEDTASHENYTISLIEKRLGNPSTRPDFLTRMLENRPEDLTDVQIAAHASDFVIAGSETTATTLSCIVYYLTKNPSVYKKATQEIRDRFERFEDINSTAALQLKYLHALALEAMRIYPPLPLALPRVVPKGGDTIDGHFVAGGTIVSVNPVAACLSAKNFDAPLEFRPERWLESDLVDDHEASQPFSMGPRACLGRNLAWIELSLLLSKILWVYDIELLNTEVDWLGDSRMAMLWKKPNLMIKTTRRQIAS</sequence>
<proteinExistence type="inferred from homology"/>
<keyword evidence="3 4" id="KW-0408">Iron</keyword>
<dbReference type="GO" id="GO:0016705">
    <property type="term" value="F:oxidoreductase activity, acting on paired donors, with incorporation or reduction of molecular oxygen"/>
    <property type="evidence" value="ECO:0007669"/>
    <property type="project" value="InterPro"/>
</dbReference>
<comment type="caution">
    <text evidence="6">The sequence shown here is derived from an EMBL/GenBank/DDBJ whole genome shotgun (WGS) entry which is preliminary data.</text>
</comment>
<dbReference type="PANTHER" id="PTHR24305:SF161">
    <property type="entry name" value="P450, PUTATIVE (EUROFUNG)-RELATED"/>
    <property type="match status" value="1"/>
</dbReference>
<dbReference type="SUPFAM" id="SSF48264">
    <property type="entry name" value="Cytochrome P450"/>
    <property type="match status" value="1"/>
</dbReference>
<evidence type="ECO:0000256" key="5">
    <source>
        <dbReference type="RuleBase" id="RU000461"/>
    </source>
</evidence>
<gene>
    <name evidence="6" type="ORF">B0J11DRAFT_541162</name>
</gene>